<dbReference type="PANTHER" id="PTHR16099:SF5">
    <property type="entry name" value="NUCLEOTIDE TRIPHOSPHATE DIPHOSPHATASE NUDT15"/>
    <property type="match status" value="1"/>
</dbReference>
<dbReference type="OrthoDB" id="447842at2759"/>
<sequence>MSEADGVQVPIHPSPLHTVPRVGVGVFVVRRSDGKFVVGTRLSSHGRGMLQLPGGHLELHESLEACAAREVVEETGIRLDAGSLTYLTATNDVFPDGKHYVTLFMRGYVPDGVEPVAMEPDKCASWTWASWDELRKAEGKFLPLENLFRTRQGFTPSS</sequence>
<dbReference type="Proteomes" id="UP000070544">
    <property type="component" value="Unassembled WGS sequence"/>
</dbReference>
<dbReference type="GO" id="GO:0006203">
    <property type="term" value="P:dGTP catabolic process"/>
    <property type="evidence" value="ECO:0007669"/>
    <property type="project" value="TreeGrafter"/>
</dbReference>
<protein>
    <recommendedName>
        <fullName evidence="2">Nudix hydrolase domain-containing protein</fullName>
    </recommendedName>
</protein>
<evidence type="ECO:0000313" key="4">
    <source>
        <dbReference type="Proteomes" id="UP000070544"/>
    </source>
</evidence>
<dbReference type="PROSITE" id="PS00893">
    <property type="entry name" value="NUDIX_BOX"/>
    <property type="match status" value="1"/>
</dbReference>
<evidence type="ECO:0000313" key="3">
    <source>
        <dbReference type="EMBL" id="KXS18018.1"/>
    </source>
</evidence>
<dbReference type="GO" id="GO:0005829">
    <property type="term" value="C:cytosol"/>
    <property type="evidence" value="ECO:0007669"/>
    <property type="project" value="TreeGrafter"/>
</dbReference>
<dbReference type="EMBL" id="KQ965744">
    <property type="protein sequence ID" value="KXS18018.1"/>
    <property type="molecule type" value="Genomic_DNA"/>
</dbReference>
<dbReference type="OMA" id="HFEASRN"/>
<dbReference type="SUPFAM" id="SSF55811">
    <property type="entry name" value="Nudix"/>
    <property type="match status" value="1"/>
</dbReference>
<dbReference type="FunFam" id="3.90.79.10:FF:000060">
    <property type="entry name" value="Nudix hydrolase 1"/>
    <property type="match status" value="1"/>
</dbReference>
<name>A0A139AMT0_GONPJ</name>
<dbReference type="AlphaFoldDB" id="A0A139AMT0"/>
<dbReference type="InterPro" id="IPR000086">
    <property type="entry name" value="NUDIX_hydrolase_dom"/>
</dbReference>
<dbReference type="Pfam" id="PF00293">
    <property type="entry name" value="NUDIX"/>
    <property type="match status" value="1"/>
</dbReference>
<organism evidence="3 4">
    <name type="scientific">Gonapodya prolifera (strain JEL478)</name>
    <name type="common">Monoblepharis prolifera</name>
    <dbReference type="NCBI Taxonomy" id="1344416"/>
    <lineage>
        <taxon>Eukaryota</taxon>
        <taxon>Fungi</taxon>
        <taxon>Fungi incertae sedis</taxon>
        <taxon>Chytridiomycota</taxon>
        <taxon>Chytridiomycota incertae sedis</taxon>
        <taxon>Monoblepharidomycetes</taxon>
        <taxon>Monoblepharidales</taxon>
        <taxon>Gonapodyaceae</taxon>
        <taxon>Gonapodya</taxon>
    </lineage>
</organism>
<proteinExistence type="predicted"/>
<dbReference type="STRING" id="1344416.A0A139AMT0"/>
<dbReference type="Gene3D" id="3.90.79.10">
    <property type="entry name" value="Nucleoside Triphosphate Pyrophosphohydrolase"/>
    <property type="match status" value="1"/>
</dbReference>
<dbReference type="GO" id="GO:0035539">
    <property type="term" value="F:8-oxo-7,8-dihydrodeoxyguanosine triphosphate pyrophosphatase activity"/>
    <property type="evidence" value="ECO:0007669"/>
    <property type="project" value="TreeGrafter"/>
</dbReference>
<keyword evidence="4" id="KW-1185">Reference proteome</keyword>
<keyword evidence="1" id="KW-0378">Hydrolase</keyword>
<dbReference type="CDD" id="cd04678">
    <property type="entry name" value="NUDIX_MTH2_Nudt15"/>
    <property type="match status" value="1"/>
</dbReference>
<dbReference type="InterPro" id="IPR020084">
    <property type="entry name" value="NUDIX_hydrolase_CS"/>
</dbReference>
<gene>
    <name evidence="3" type="ORF">M427DRAFT_54232</name>
</gene>
<feature type="domain" description="Nudix hydrolase" evidence="2">
    <location>
        <begin position="19"/>
        <end position="155"/>
    </location>
</feature>
<evidence type="ECO:0000259" key="2">
    <source>
        <dbReference type="PROSITE" id="PS51462"/>
    </source>
</evidence>
<evidence type="ECO:0000256" key="1">
    <source>
        <dbReference type="ARBA" id="ARBA00022801"/>
    </source>
</evidence>
<dbReference type="InterPro" id="IPR015797">
    <property type="entry name" value="NUDIX_hydrolase-like_dom_sf"/>
</dbReference>
<reference evidence="3 4" key="1">
    <citation type="journal article" date="2015" name="Genome Biol. Evol.">
        <title>Phylogenomic analyses indicate that early fungi evolved digesting cell walls of algal ancestors of land plants.</title>
        <authorList>
            <person name="Chang Y."/>
            <person name="Wang S."/>
            <person name="Sekimoto S."/>
            <person name="Aerts A.L."/>
            <person name="Choi C."/>
            <person name="Clum A."/>
            <person name="LaButti K.M."/>
            <person name="Lindquist E.A."/>
            <person name="Yee Ngan C."/>
            <person name="Ohm R.A."/>
            <person name="Salamov A.A."/>
            <person name="Grigoriev I.V."/>
            <person name="Spatafora J.W."/>
            <person name="Berbee M.L."/>
        </authorList>
    </citation>
    <scope>NUCLEOTIDE SEQUENCE [LARGE SCALE GENOMIC DNA]</scope>
    <source>
        <strain evidence="3 4">JEL478</strain>
    </source>
</reference>
<accession>A0A139AMT0</accession>
<dbReference type="PROSITE" id="PS51462">
    <property type="entry name" value="NUDIX"/>
    <property type="match status" value="1"/>
</dbReference>
<dbReference type="PANTHER" id="PTHR16099">
    <property type="entry name" value="8-OXO-DGTP DIPHOSPHATES NUDT15"/>
    <property type="match status" value="1"/>
</dbReference>